<dbReference type="PATRIC" id="fig|997761.3.peg.804"/>
<dbReference type="OrthoDB" id="2912988at2"/>
<dbReference type="RefSeq" id="WP_014649426.1">
    <property type="nucleotide sequence ID" value="NC_017672.3"/>
</dbReference>
<protein>
    <recommendedName>
        <fullName evidence="3">Beta-mannanase</fullName>
    </recommendedName>
</protein>
<gene>
    <name evidence="1" type="ORF">B2K_04055</name>
</gene>
<organism evidence="1 2">
    <name type="scientific">Paenibacillus mucilaginosus K02</name>
    <dbReference type="NCBI Taxonomy" id="997761"/>
    <lineage>
        <taxon>Bacteria</taxon>
        <taxon>Bacillati</taxon>
        <taxon>Bacillota</taxon>
        <taxon>Bacilli</taxon>
        <taxon>Bacillales</taxon>
        <taxon>Paenibacillaceae</taxon>
        <taxon>Paenibacillus</taxon>
    </lineage>
</organism>
<evidence type="ECO:0008006" key="3">
    <source>
        <dbReference type="Google" id="ProtNLM"/>
    </source>
</evidence>
<dbReference type="HOGENOM" id="CLU_1281355_0_0_9"/>
<sequence>MQWQEGAEGQRITKASSLVEDARCVVTWQWPKDIQYVYIYSFASGEEDPHEGLTARELKLYTREEYKVHGGYRVPADFTGARCFRIFPCVMGAGGLTPVRQLDAGNLTRLSGSRAKIRCSVEYGASLFSRHRPVRIRLFCEVPVPREALCYVKKEGGVPLNKDDGTVYPLVSDLPAGRTDLPEIRIGRSERIRIFFTDGPKYGELFEIVPE</sequence>
<name>I0BC08_9BACL</name>
<evidence type="ECO:0000313" key="2">
    <source>
        <dbReference type="Proteomes" id="UP000007392"/>
    </source>
</evidence>
<dbReference type="KEGG" id="pmw:B2K_04055"/>
<dbReference type="AlphaFoldDB" id="I0BC08"/>
<accession>I0BC08</accession>
<evidence type="ECO:0000313" key="1">
    <source>
        <dbReference type="EMBL" id="AFH59905.1"/>
    </source>
</evidence>
<reference evidence="1 2" key="1">
    <citation type="submission" date="2013-06" db="EMBL/GenBank/DDBJ databases">
        <title>Complete genome sequence of Paenibacillus mucilaginosus K02.</title>
        <authorList>
            <person name="Xiao B."/>
            <person name="Sun L."/>
            <person name="Xiao L."/>
            <person name="Lian B."/>
        </authorList>
    </citation>
    <scope>NUCLEOTIDE SEQUENCE [LARGE SCALE GENOMIC DNA]</scope>
    <source>
        <strain evidence="1 2">K02</strain>
    </source>
</reference>
<proteinExistence type="predicted"/>
<dbReference type="Proteomes" id="UP000007392">
    <property type="component" value="Chromosome"/>
</dbReference>
<dbReference type="EMBL" id="CP003422">
    <property type="protein sequence ID" value="AFH59905.1"/>
    <property type="molecule type" value="Genomic_DNA"/>
</dbReference>